<feature type="region of interest" description="Disordered" evidence="1">
    <location>
        <begin position="1"/>
        <end position="47"/>
    </location>
</feature>
<organism evidence="2 3">
    <name type="scientific">Halogeometricum limi</name>
    <dbReference type="NCBI Taxonomy" id="555875"/>
    <lineage>
        <taxon>Archaea</taxon>
        <taxon>Methanobacteriati</taxon>
        <taxon>Methanobacteriota</taxon>
        <taxon>Stenosarchaea group</taxon>
        <taxon>Halobacteria</taxon>
        <taxon>Halobacteriales</taxon>
        <taxon>Haloferacaceae</taxon>
        <taxon>Halogeometricum</taxon>
    </lineage>
</organism>
<dbReference type="OrthoDB" id="292305at2157"/>
<feature type="compositionally biased region" description="Basic and acidic residues" evidence="1">
    <location>
        <begin position="9"/>
        <end position="31"/>
    </location>
</feature>
<feature type="region of interest" description="Disordered" evidence="1">
    <location>
        <begin position="180"/>
        <end position="201"/>
    </location>
</feature>
<dbReference type="EMBL" id="FOYS01000001">
    <property type="protein sequence ID" value="SFR34168.1"/>
    <property type="molecule type" value="Genomic_DNA"/>
</dbReference>
<evidence type="ECO:0000256" key="1">
    <source>
        <dbReference type="SAM" id="MobiDB-lite"/>
    </source>
</evidence>
<gene>
    <name evidence="2" type="ORF">SAMN04488124_0416</name>
</gene>
<dbReference type="Proteomes" id="UP000243250">
    <property type="component" value="Unassembled WGS sequence"/>
</dbReference>
<reference evidence="3" key="1">
    <citation type="submission" date="2016-10" db="EMBL/GenBank/DDBJ databases">
        <authorList>
            <person name="Varghese N."/>
            <person name="Submissions S."/>
        </authorList>
    </citation>
    <scope>NUCLEOTIDE SEQUENCE [LARGE SCALE GENOMIC DNA]</scope>
    <source>
        <strain evidence="3">CGMCC 1.8711</strain>
    </source>
</reference>
<proteinExistence type="predicted"/>
<accession>A0A1I6FW82</accession>
<dbReference type="RefSeq" id="WP_089876306.1">
    <property type="nucleotide sequence ID" value="NZ_FOYS01000001.1"/>
</dbReference>
<name>A0A1I6FW82_9EURY</name>
<sequence>MLGGSDPADAQRELQETELSERADQDLERTAVSRGVSDGPAVDVLRDMEPEELLDRLTRTDIESEEYDELVAVLKPFLSSSEMLASHDEEYYDDRSRRLLNENLADRIVRGREYPDLCSGVFREIAQDINGDSFPGVRNDWSDAEKEAIRTVLSDVRTDRQSLGDGTFFEGLTEMHVSTERLGDTKSNNSKSGGLRSLLPW</sequence>
<keyword evidence="3" id="KW-1185">Reference proteome</keyword>
<protein>
    <submittedName>
        <fullName evidence="2">Uncharacterized protein</fullName>
    </submittedName>
</protein>
<dbReference type="STRING" id="555875.SAMN04488124_0416"/>
<evidence type="ECO:0000313" key="2">
    <source>
        <dbReference type="EMBL" id="SFR34168.1"/>
    </source>
</evidence>
<evidence type="ECO:0000313" key="3">
    <source>
        <dbReference type="Proteomes" id="UP000243250"/>
    </source>
</evidence>
<dbReference type="AlphaFoldDB" id="A0A1I6FW82"/>